<dbReference type="InterPro" id="IPR003439">
    <property type="entry name" value="ABC_transporter-like_ATP-bd"/>
</dbReference>
<feature type="transmembrane region" description="Helical" evidence="10">
    <location>
        <begin position="140"/>
        <end position="167"/>
    </location>
</feature>
<dbReference type="Gene3D" id="1.20.1560.10">
    <property type="entry name" value="ABC transporter type 1, transmembrane domain"/>
    <property type="match status" value="1"/>
</dbReference>
<feature type="transmembrane region" description="Helical" evidence="10">
    <location>
        <begin position="250"/>
        <end position="279"/>
    </location>
</feature>
<dbReference type="PROSITE" id="PS50893">
    <property type="entry name" value="ABC_TRANSPORTER_2"/>
    <property type="match status" value="1"/>
</dbReference>
<dbReference type="GO" id="GO:0015421">
    <property type="term" value="F:ABC-type oligopeptide transporter activity"/>
    <property type="evidence" value="ECO:0007669"/>
    <property type="project" value="TreeGrafter"/>
</dbReference>
<dbReference type="SUPFAM" id="SSF90123">
    <property type="entry name" value="ABC transporter transmembrane region"/>
    <property type="match status" value="1"/>
</dbReference>
<dbReference type="Pfam" id="PF00005">
    <property type="entry name" value="ABC_tran"/>
    <property type="match status" value="1"/>
</dbReference>
<keyword evidence="14" id="KW-1185">Reference proteome</keyword>
<evidence type="ECO:0000256" key="3">
    <source>
        <dbReference type="ARBA" id="ARBA00022448"/>
    </source>
</evidence>
<feature type="transmembrane region" description="Helical" evidence="10">
    <location>
        <begin position="299"/>
        <end position="321"/>
    </location>
</feature>
<comment type="caution">
    <text evidence="13">The sequence shown here is derived from an EMBL/GenBank/DDBJ whole genome shotgun (WGS) entry which is preliminary data.</text>
</comment>
<keyword evidence="9 10" id="KW-0472">Membrane</keyword>
<dbReference type="PROSITE" id="PS50929">
    <property type="entry name" value="ABC_TM1F"/>
    <property type="match status" value="1"/>
</dbReference>
<protein>
    <submittedName>
        <fullName evidence="13">ATP-binding cassette subfamily B protein</fullName>
    </submittedName>
</protein>
<evidence type="ECO:0000313" key="14">
    <source>
        <dbReference type="Proteomes" id="UP000295757"/>
    </source>
</evidence>
<dbReference type="InterPro" id="IPR017871">
    <property type="entry name" value="ABC_transporter-like_CS"/>
</dbReference>
<dbReference type="InterPro" id="IPR003593">
    <property type="entry name" value="AAA+_ATPase"/>
</dbReference>
<dbReference type="InterPro" id="IPR027417">
    <property type="entry name" value="P-loop_NTPase"/>
</dbReference>
<feature type="transmembrane region" description="Helical" evidence="10">
    <location>
        <begin position="72"/>
        <end position="98"/>
    </location>
</feature>
<dbReference type="GO" id="GO:0005886">
    <property type="term" value="C:plasma membrane"/>
    <property type="evidence" value="ECO:0007669"/>
    <property type="project" value="UniProtKB-SubCell"/>
</dbReference>
<dbReference type="EMBL" id="SOCN01000001">
    <property type="protein sequence ID" value="TDV24082.1"/>
    <property type="molecule type" value="Genomic_DNA"/>
</dbReference>
<dbReference type="OrthoDB" id="383768at2"/>
<evidence type="ECO:0000256" key="5">
    <source>
        <dbReference type="ARBA" id="ARBA00022692"/>
    </source>
</evidence>
<dbReference type="PANTHER" id="PTHR43394:SF1">
    <property type="entry name" value="ATP-BINDING CASSETTE SUB-FAMILY B MEMBER 10, MITOCHONDRIAL"/>
    <property type="match status" value="1"/>
</dbReference>
<dbReference type="PANTHER" id="PTHR43394">
    <property type="entry name" value="ATP-DEPENDENT PERMEASE MDL1, MITOCHONDRIAL"/>
    <property type="match status" value="1"/>
</dbReference>
<evidence type="ECO:0000259" key="12">
    <source>
        <dbReference type="PROSITE" id="PS50929"/>
    </source>
</evidence>
<evidence type="ECO:0000256" key="7">
    <source>
        <dbReference type="ARBA" id="ARBA00022840"/>
    </source>
</evidence>
<dbReference type="InterPro" id="IPR011527">
    <property type="entry name" value="ABC1_TM_dom"/>
</dbReference>
<evidence type="ECO:0000256" key="10">
    <source>
        <dbReference type="SAM" id="Phobius"/>
    </source>
</evidence>
<evidence type="ECO:0000259" key="11">
    <source>
        <dbReference type="PROSITE" id="PS50893"/>
    </source>
</evidence>
<dbReference type="GO" id="GO:0016887">
    <property type="term" value="F:ATP hydrolysis activity"/>
    <property type="evidence" value="ECO:0007669"/>
    <property type="project" value="InterPro"/>
</dbReference>
<keyword evidence="3" id="KW-0813">Transport</keyword>
<dbReference type="PROSITE" id="PS00211">
    <property type="entry name" value="ABC_TRANSPORTER_1"/>
    <property type="match status" value="1"/>
</dbReference>
<proteinExistence type="inferred from homology"/>
<keyword evidence="5 10" id="KW-0812">Transmembrane</keyword>
<dbReference type="InterPro" id="IPR039421">
    <property type="entry name" value="Type_1_exporter"/>
</dbReference>
<evidence type="ECO:0000256" key="1">
    <source>
        <dbReference type="ARBA" id="ARBA00004651"/>
    </source>
</evidence>
<feature type="domain" description="ABC transmembrane type-1" evidence="12">
    <location>
        <begin position="18"/>
        <end position="322"/>
    </location>
</feature>
<keyword evidence="6" id="KW-0547">Nucleotide-binding</keyword>
<dbReference type="SMART" id="SM00382">
    <property type="entry name" value="AAA"/>
    <property type="match status" value="1"/>
</dbReference>
<name>A0A4R7UCD0_9BACT</name>
<feature type="domain" description="ABC transporter" evidence="11">
    <location>
        <begin position="359"/>
        <end position="594"/>
    </location>
</feature>
<keyword evidence="4" id="KW-1003">Cell membrane</keyword>
<organism evidence="13 14">
    <name type="scientific">Mycoplasmopsis mustelae</name>
    <dbReference type="NCBI Taxonomy" id="171289"/>
    <lineage>
        <taxon>Bacteria</taxon>
        <taxon>Bacillati</taxon>
        <taxon>Mycoplasmatota</taxon>
        <taxon>Mycoplasmoidales</taxon>
        <taxon>Metamycoplasmataceae</taxon>
        <taxon>Mycoplasmopsis</taxon>
    </lineage>
</organism>
<evidence type="ECO:0000313" key="13">
    <source>
        <dbReference type="EMBL" id="TDV24082.1"/>
    </source>
</evidence>
<keyword evidence="7 13" id="KW-0067">ATP-binding</keyword>
<dbReference type="GO" id="GO:0005524">
    <property type="term" value="F:ATP binding"/>
    <property type="evidence" value="ECO:0007669"/>
    <property type="project" value="UniProtKB-KW"/>
</dbReference>
<gene>
    <name evidence="13" type="ORF">BCF59_0026</name>
</gene>
<dbReference type="SUPFAM" id="SSF52540">
    <property type="entry name" value="P-loop containing nucleoside triphosphate hydrolases"/>
    <property type="match status" value="1"/>
</dbReference>
<feature type="transmembrane region" description="Helical" evidence="10">
    <location>
        <begin position="16"/>
        <end position="37"/>
    </location>
</feature>
<accession>A0A4R7UCD0</accession>
<comment type="subcellular location">
    <subcellularLocation>
        <location evidence="1">Cell membrane</location>
        <topology evidence="1">Multi-pass membrane protein</topology>
    </subcellularLocation>
</comment>
<evidence type="ECO:0000256" key="6">
    <source>
        <dbReference type="ARBA" id="ARBA00022741"/>
    </source>
</evidence>
<sequence length="598" mass="67891">MIKMFKILPSSLKRQFYIGTFLIIVNVLITMFIPILISQFLPLLINSTGQYQIIIFNITAYTSNNFSNTLGLLLGITLGMIAFSALMSISGLLIIVWAGEKASNYYRDALFCKYQILSLKEIAHITPESLITRINDDVAVFWDFLIGASTTLIKAPFYIITGLIFAFLTDVPLTWAIIAVIPLLLFVMTFIFKYVRPHIMKNRKNLDAITKESDENILGIRFIQAYNLQDQQYAKFKAANRKWRSTESSIFSIFSLAMPAFFFIINLIVVFIYSAAYVILDKDHSLANTTQLIAKINAFMEYEFIIAFGISSFSQFLGTLFRARVSAQRITYILDFQSSDRPFETNLLLSNQNKAAYSIEFKNLNFKYFETSEDYVLKDINFKLESGQTLGIIGPTGSGKSTLANLLVKNMQYLDGNILIDGKEVNHIDTNDLRKDVGIVYQDALLYSGSIKSNLLFAKENATDLELQQALNASCADEFVENFSDKWDHEVGQRGKNLSGGQKQRLTIARTLLIKPKILILDDSTSALDNITTKKLISNLNRDYQTTNIIITQKINSIKHADKILVLDKGRIIASGTHNELIQNCQWYWDVNYNQLEQ</sequence>
<dbReference type="RefSeq" id="WP_134109935.1">
    <property type="nucleotide sequence ID" value="NZ_SOCN01000001.1"/>
</dbReference>
<evidence type="ECO:0000256" key="9">
    <source>
        <dbReference type="ARBA" id="ARBA00023136"/>
    </source>
</evidence>
<evidence type="ECO:0000256" key="8">
    <source>
        <dbReference type="ARBA" id="ARBA00022989"/>
    </source>
</evidence>
<dbReference type="FunFam" id="3.40.50.300:FF:000221">
    <property type="entry name" value="Multidrug ABC transporter ATP-binding protein"/>
    <property type="match status" value="1"/>
</dbReference>
<dbReference type="Pfam" id="PF00664">
    <property type="entry name" value="ABC_membrane"/>
    <property type="match status" value="1"/>
</dbReference>
<dbReference type="InterPro" id="IPR036640">
    <property type="entry name" value="ABC1_TM_sf"/>
</dbReference>
<evidence type="ECO:0000256" key="2">
    <source>
        <dbReference type="ARBA" id="ARBA00005417"/>
    </source>
</evidence>
<reference evidence="13 14" key="1">
    <citation type="submission" date="2019-03" db="EMBL/GenBank/DDBJ databases">
        <title>Genomic Encyclopedia of Archaeal and Bacterial Type Strains, Phase II (KMG-II): from individual species to whole genera.</title>
        <authorList>
            <person name="Goeker M."/>
        </authorList>
    </citation>
    <scope>NUCLEOTIDE SEQUENCE [LARGE SCALE GENOMIC DNA]</scope>
    <source>
        <strain evidence="13 14">ATCC 35214</strain>
    </source>
</reference>
<evidence type="ECO:0000256" key="4">
    <source>
        <dbReference type="ARBA" id="ARBA00022475"/>
    </source>
</evidence>
<dbReference type="Proteomes" id="UP000295757">
    <property type="component" value="Unassembled WGS sequence"/>
</dbReference>
<keyword evidence="8 10" id="KW-1133">Transmembrane helix</keyword>
<dbReference type="Gene3D" id="3.40.50.300">
    <property type="entry name" value="P-loop containing nucleotide triphosphate hydrolases"/>
    <property type="match status" value="1"/>
</dbReference>
<feature type="transmembrane region" description="Helical" evidence="10">
    <location>
        <begin position="173"/>
        <end position="195"/>
    </location>
</feature>
<comment type="similarity">
    <text evidence="2">Belongs to the ABC transporter superfamily.</text>
</comment>
<dbReference type="AlphaFoldDB" id="A0A4R7UCD0"/>